<reference evidence="10" key="1">
    <citation type="submission" date="2023-03" db="EMBL/GenBank/DDBJ databases">
        <title>Selenobaculum gbiensis gen. nov. sp. nov., a new bacterium isolated from the gut microbiota of IBD patient.</title>
        <authorList>
            <person name="Yeo S."/>
            <person name="Park H."/>
            <person name="Huh C.S."/>
        </authorList>
    </citation>
    <scope>NUCLEOTIDE SEQUENCE</scope>
    <source>
        <strain evidence="10">ICN-92133</strain>
    </source>
</reference>
<gene>
    <name evidence="9 10" type="primary">secE</name>
    <name evidence="10" type="ORF">P3F81_09390</name>
</gene>
<comment type="function">
    <text evidence="9">Essential subunit of the Sec protein translocation channel SecYEG. Clamps together the 2 halves of SecY. May contact the channel plug during translocation.</text>
</comment>
<dbReference type="GO" id="GO:0005886">
    <property type="term" value="C:plasma membrane"/>
    <property type="evidence" value="ECO:0007669"/>
    <property type="project" value="UniProtKB-SubCell"/>
</dbReference>
<evidence type="ECO:0000256" key="7">
    <source>
        <dbReference type="ARBA" id="ARBA00023010"/>
    </source>
</evidence>
<accession>A0A9Y2AIM1</accession>
<evidence type="ECO:0000256" key="1">
    <source>
        <dbReference type="ARBA" id="ARBA00004370"/>
    </source>
</evidence>
<keyword evidence="5 9" id="KW-0653">Protein transport</keyword>
<dbReference type="NCBIfam" id="TIGR00964">
    <property type="entry name" value="secE_bact"/>
    <property type="match status" value="1"/>
</dbReference>
<keyword evidence="7 9" id="KW-0811">Translocation</keyword>
<dbReference type="GO" id="GO:0009306">
    <property type="term" value="P:protein secretion"/>
    <property type="evidence" value="ECO:0007669"/>
    <property type="project" value="UniProtKB-UniRule"/>
</dbReference>
<evidence type="ECO:0000256" key="3">
    <source>
        <dbReference type="ARBA" id="ARBA00022475"/>
    </source>
</evidence>
<dbReference type="HAMAP" id="MF_00422">
    <property type="entry name" value="SecE"/>
    <property type="match status" value="1"/>
</dbReference>
<evidence type="ECO:0000256" key="2">
    <source>
        <dbReference type="ARBA" id="ARBA00022448"/>
    </source>
</evidence>
<evidence type="ECO:0000256" key="8">
    <source>
        <dbReference type="ARBA" id="ARBA00023136"/>
    </source>
</evidence>
<protein>
    <recommendedName>
        <fullName evidence="9">Protein translocase subunit SecE</fullName>
    </recommendedName>
</protein>
<keyword evidence="11" id="KW-1185">Reference proteome</keyword>
<keyword evidence="8 9" id="KW-0472">Membrane</keyword>
<evidence type="ECO:0000256" key="9">
    <source>
        <dbReference type="HAMAP-Rule" id="MF_00422"/>
    </source>
</evidence>
<dbReference type="PANTHER" id="PTHR33910:SF1">
    <property type="entry name" value="PROTEIN TRANSLOCASE SUBUNIT SECE"/>
    <property type="match status" value="1"/>
</dbReference>
<dbReference type="Gene3D" id="1.20.5.1030">
    <property type="entry name" value="Preprotein translocase secy subunit"/>
    <property type="match status" value="1"/>
</dbReference>
<keyword evidence="4 9" id="KW-0812">Transmembrane</keyword>
<dbReference type="InterPro" id="IPR005807">
    <property type="entry name" value="SecE_bac"/>
</dbReference>
<evidence type="ECO:0000313" key="10">
    <source>
        <dbReference type="EMBL" id="WIW70110.1"/>
    </source>
</evidence>
<dbReference type="InterPro" id="IPR038379">
    <property type="entry name" value="SecE_sf"/>
</dbReference>
<dbReference type="RefSeq" id="WP_147670575.1">
    <property type="nucleotide sequence ID" value="NZ_CP120678.1"/>
</dbReference>
<evidence type="ECO:0000256" key="5">
    <source>
        <dbReference type="ARBA" id="ARBA00022927"/>
    </source>
</evidence>
<dbReference type="GO" id="GO:0065002">
    <property type="term" value="P:intracellular protein transmembrane transport"/>
    <property type="evidence" value="ECO:0007669"/>
    <property type="project" value="UniProtKB-UniRule"/>
</dbReference>
<dbReference type="PANTHER" id="PTHR33910">
    <property type="entry name" value="PROTEIN TRANSLOCASE SUBUNIT SECE"/>
    <property type="match status" value="1"/>
</dbReference>
<sequence length="71" mass="7987">MAAQETAVQANGSRVKKFFREVKAEMRKVSWPNKKELIAYTGVVFISVVFIAALIGLIDGVFARLLELFLR</sequence>
<evidence type="ECO:0000256" key="6">
    <source>
        <dbReference type="ARBA" id="ARBA00022989"/>
    </source>
</evidence>
<keyword evidence="2 9" id="KW-0813">Transport</keyword>
<dbReference type="EMBL" id="CP120678">
    <property type="protein sequence ID" value="WIW70110.1"/>
    <property type="molecule type" value="Genomic_DNA"/>
</dbReference>
<dbReference type="GO" id="GO:0006605">
    <property type="term" value="P:protein targeting"/>
    <property type="evidence" value="ECO:0007669"/>
    <property type="project" value="UniProtKB-UniRule"/>
</dbReference>
<dbReference type="GO" id="GO:0043952">
    <property type="term" value="P:protein transport by the Sec complex"/>
    <property type="evidence" value="ECO:0007669"/>
    <property type="project" value="UniProtKB-UniRule"/>
</dbReference>
<dbReference type="InterPro" id="IPR001901">
    <property type="entry name" value="Translocase_SecE/Sec61-g"/>
</dbReference>
<comment type="similarity">
    <text evidence="9">Belongs to the SecE/SEC61-gamma family.</text>
</comment>
<dbReference type="Pfam" id="PF00584">
    <property type="entry name" value="SecE"/>
    <property type="match status" value="1"/>
</dbReference>
<comment type="subcellular location">
    <subcellularLocation>
        <location evidence="9">Cell membrane</location>
        <topology evidence="9">Single-pass membrane protein</topology>
    </subcellularLocation>
    <subcellularLocation>
        <location evidence="1">Membrane</location>
    </subcellularLocation>
</comment>
<proteinExistence type="inferred from homology"/>
<name>A0A9Y2AIM1_9FIRM</name>
<evidence type="ECO:0000256" key="4">
    <source>
        <dbReference type="ARBA" id="ARBA00022692"/>
    </source>
</evidence>
<comment type="subunit">
    <text evidence="9">Component of the Sec protein translocase complex. Heterotrimer consisting of SecY, SecE and SecG subunits. The heterotrimers can form oligomers, although 1 heterotrimer is thought to be able to translocate proteins. Interacts with the ribosome. Interacts with SecDF, and other proteins may be involved. Interacts with SecA.</text>
</comment>
<dbReference type="AlphaFoldDB" id="A0A9Y2AIM1"/>
<dbReference type="GO" id="GO:0008320">
    <property type="term" value="F:protein transmembrane transporter activity"/>
    <property type="evidence" value="ECO:0007669"/>
    <property type="project" value="UniProtKB-UniRule"/>
</dbReference>
<feature type="transmembrane region" description="Helical" evidence="9">
    <location>
        <begin position="37"/>
        <end position="58"/>
    </location>
</feature>
<evidence type="ECO:0000313" key="11">
    <source>
        <dbReference type="Proteomes" id="UP001243623"/>
    </source>
</evidence>
<keyword evidence="6 9" id="KW-1133">Transmembrane helix</keyword>
<organism evidence="10 11">
    <name type="scientific">Selenobaculum gibii</name>
    <dbReference type="NCBI Taxonomy" id="3054208"/>
    <lineage>
        <taxon>Bacteria</taxon>
        <taxon>Bacillati</taxon>
        <taxon>Bacillota</taxon>
        <taxon>Negativicutes</taxon>
        <taxon>Selenomonadales</taxon>
        <taxon>Selenomonadaceae</taxon>
        <taxon>Selenobaculum</taxon>
    </lineage>
</organism>
<dbReference type="Proteomes" id="UP001243623">
    <property type="component" value="Chromosome"/>
</dbReference>
<dbReference type="KEGG" id="sgbi:P3F81_09390"/>
<keyword evidence="3 9" id="KW-1003">Cell membrane</keyword>